<keyword evidence="3" id="KW-1185">Reference proteome</keyword>
<dbReference type="Proteomes" id="UP000238164">
    <property type="component" value="Chromosome 1"/>
</dbReference>
<gene>
    <name evidence="2" type="ORF">MPLG2_2075</name>
</gene>
<reference evidence="2 3" key="1">
    <citation type="submission" date="2018-02" db="EMBL/GenBank/DDBJ databases">
        <authorList>
            <person name="Cohen D.B."/>
            <person name="Kent A.D."/>
        </authorList>
    </citation>
    <scope>NUCLEOTIDE SEQUENCE [LARGE SCALE GENOMIC DNA]</scope>
    <source>
        <strain evidence="2">1</strain>
    </source>
</reference>
<feature type="domain" description="Integrase catalytic" evidence="1">
    <location>
        <begin position="169"/>
        <end position="349"/>
    </location>
</feature>
<dbReference type="GO" id="GO:0015074">
    <property type="term" value="P:DNA integration"/>
    <property type="evidence" value="ECO:0007669"/>
    <property type="project" value="InterPro"/>
</dbReference>
<dbReference type="InterPro" id="IPR012337">
    <property type="entry name" value="RNaseH-like_sf"/>
</dbReference>
<accession>A0A2N9JG65</accession>
<dbReference type="PROSITE" id="PS50994">
    <property type="entry name" value="INTEGRASE"/>
    <property type="match status" value="1"/>
</dbReference>
<dbReference type="Pfam" id="PF00665">
    <property type="entry name" value="rve"/>
    <property type="match status" value="1"/>
</dbReference>
<dbReference type="InterPro" id="IPR001584">
    <property type="entry name" value="Integrase_cat-core"/>
</dbReference>
<dbReference type="AlphaFoldDB" id="A0A2N9JG65"/>
<dbReference type="GO" id="GO:0003676">
    <property type="term" value="F:nucleic acid binding"/>
    <property type="evidence" value="ECO:0007669"/>
    <property type="project" value="InterPro"/>
</dbReference>
<protein>
    <submittedName>
        <fullName evidence="2">Integrase core domain protein</fullName>
    </submittedName>
</protein>
<dbReference type="InterPro" id="IPR036397">
    <property type="entry name" value="RNaseH_sf"/>
</dbReference>
<dbReference type="SUPFAM" id="SSF53098">
    <property type="entry name" value="Ribonuclease H-like"/>
    <property type="match status" value="1"/>
</dbReference>
<name>A0A2N9JG65_9ACTN</name>
<sequence>MGLTMRQRKAVLASQVKAWPKATKAEKSTILDHLVAVNGWHRDHARKMIRAAVAGVDVNRPRRPREPVFRYGPEVIDALAVCWAVLDGPSGKIVRPALPVLVASLVAKGELNATPEVIDALLAMSAATIDRRLRPYRLGLVGNLKGRSLTRPGSLLKSSIPLKTWHEWDDTQPGFIEIDLVGHDGGDNNGHFHYSLDAVDVATGWTETITVKAKGERIVATGLEQLALRFPFAIVGVHSDNGSEFINHHLMSWCNTREITFTRGRPNHSNDQAHIEQKNWTRVRRNVGYYRYDTSRELDLLNQLWPLAAELSNLFTPQQKLKTKTRTGAKVTKTYDTATTPAGRLLRDHPTVLDDQDRRHLDSRITQANPAQLRRDIDLIQRNLLELARRRGTILKAAKRNHVYLSRTKMTRAKRNESTTQPKRAS</sequence>
<dbReference type="KEGG" id="mgg:MPLG2_2075"/>
<evidence type="ECO:0000313" key="3">
    <source>
        <dbReference type="Proteomes" id="UP000238164"/>
    </source>
</evidence>
<dbReference type="Gene3D" id="3.30.420.10">
    <property type="entry name" value="Ribonuclease H-like superfamily/Ribonuclease H"/>
    <property type="match status" value="1"/>
</dbReference>
<evidence type="ECO:0000313" key="2">
    <source>
        <dbReference type="EMBL" id="SPD87105.1"/>
    </source>
</evidence>
<dbReference type="EMBL" id="LT985188">
    <property type="protein sequence ID" value="SPD87105.1"/>
    <property type="molecule type" value="Genomic_DNA"/>
</dbReference>
<evidence type="ECO:0000259" key="1">
    <source>
        <dbReference type="PROSITE" id="PS50994"/>
    </source>
</evidence>
<proteinExistence type="predicted"/>
<organism evidence="2 3">
    <name type="scientific">Micropruina glycogenica</name>
    <dbReference type="NCBI Taxonomy" id="75385"/>
    <lineage>
        <taxon>Bacteria</taxon>
        <taxon>Bacillati</taxon>
        <taxon>Actinomycetota</taxon>
        <taxon>Actinomycetes</taxon>
        <taxon>Propionibacteriales</taxon>
        <taxon>Nocardioidaceae</taxon>
        <taxon>Micropruina</taxon>
    </lineage>
</organism>